<dbReference type="SUPFAM" id="SSF52777">
    <property type="entry name" value="CoA-dependent acyltransferases"/>
    <property type="match status" value="2"/>
</dbReference>
<dbReference type="EMBL" id="BAAAID010000015">
    <property type="protein sequence ID" value="GAA0928097.1"/>
    <property type="molecule type" value="Genomic_DNA"/>
</dbReference>
<evidence type="ECO:0000256" key="3">
    <source>
        <dbReference type="ARBA" id="ARBA00022553"/>
    </source>
</evidence>
<evidence type="ECO:0000313" key="7">
    <source>
        <dbReference type="Proteomes" id="UP001500418"/>
    </source>
</evidence>
<dbReference type="InterPro" id="IPR036736">
    <property type="entry name" value="ACP-like_sf"/>
</dbReference>
<dbReference type="Pfam" id="PF00668">
    <property type="entry name" value="Condensation"/>
    <property type="match status" value="1"/>
</dbReference>
<dbReference type="PANTHER" id="PTHR45527:SF1">
    <property type="entry name" value="FATTY ACID SYNTHASE"/>
    <property type="match status" value="1"/>
</dbReference>
<evidence type="ECO:0000256" key="2">
    <source>
        <dbReference type="ARBA" id="ARBA00022450"/>
    </source>
</evidence>
<proteinExistence type="predicted"/>
<dbReference type="CDD" id="cd19531">
    <property type="entry name" value="LCL_NRPS-like"/>
    <property type="match status" value="1"/>
</dbReference>
<comment type="cofactor">
    <cofactor evidence="1">
        <name>pantetheine 4'-phosphate</name>
        <dbReference type="ChEBI" id="CHEBI:47942"/>
    </cofactor>
</comment>
<keyword evidence="7" id="KW-1185">Reference proteome</keyword>
<feature type="region of interest" description="Disordered" evidence="4">
    <location>
        <begin position="1"/>
        <end position="44"/>
    </location>
</feature>
<keyword evidence="2" id="KW-0596">Phosphopantetheine</keyword>
<keyword evidence="3" id="KW-0597">Phosphoprotein</keyword>
<dbReference type="InterPro" id="IPR023213">
    <property type="entry name" value="CAT-like_dom_sf"/>
</dbReference>
<dbReference type="InterPro" id="IPR006162">
    <property type="entry name" value="Ppantetheine_attach_site"/>
</dbReference>
<dbReference type="PROSITE" id="PS50075">
    <property type="entry name" value="CARRIER"/>
    <property type="match status" value="1"/>
</dbReference>
<dbReference type="InterPro" id="IPR001242">
    <property type="entry name" value="Condensation_dom"/>
</dbReference>
<evidence type="ECO:0000256" key="4">
    <source>
        <dbReference type="SAM" id="MobiDB-lite"/>
    </source>
</evidence>
<name>A0ABN1PI37_9ACTN</name>
<dbReference type="PROSITE" id="PS00012">
    <property type="entry name" value="PHOSPHOPANTETHEINE"/>
    <property type="match status" value="1"/>
</dbReference>
<dbReference type="SUPFAM" id="SSF47336">
    <property type="entry name" value="ACP-like"/>
    <property type="match status" value="1"/>
</dbReference>
<protein>
    <recommendedName>
        <fullName evidence="5">Carrier domain-containing protein</fullName>
    </recommendedName>
</protein>
<evidence type="ECO:0000256" key="1">
    <source>
        <dbReference type="ARBA" id="ARBA00001957"/>
    </source>
</evidence>
<gene>
    <name evidence="6" type="ORF">GCM10009575_029280</name>
</gene>
<dbReference type="InterPro" id="IPR020806">
    <property type="entry name" value="PKS_PP-bd"/>
</dbReference>
<dbReference type="InterPro" id="IPR029058">
    <property type="entry name" value="AB_hydrolase_fold"/>
</dbReference>
<sequence length="565" mass="61565">MSGRDRHPPAAPAAPPHDMTAGPGSAARVDAQPDHDAAPRAVPASSAQERVWFASRMAPDASAYRIVDELVVHAEVTEADLRRAFALLVRRHEALRTALRIVDGRLTQYVLPRIDLALRHVDLTGADYAEQTDARRSRRTDLARRPFDLERAPLWRAELLALGETEWAVVFAAHHLVYDAASRFNLHAELTEICAAVEQGREPKLPELPLSYTGYARRERDRLSPRRRTELAAYWRARLAQLPPVHRLPLDHPRPAARTFVGAEVRAGLPPEVTASLPGAARRLGTEPVMLCLAAYVALLHRHSGQEDIVVGLPVTGRRQADVAPMIGTFVNMLVVRVDVSGAPTFAELVGRVRSAAHVEDRYDIPFQTLVELLPVPRLPGVPPLYQLAFNHVPADGGLGAASSGSAGCEDDLLLEITADTVRVEYNVALLEKGTADALLADYLALLVAGVSAWDMPLPRLPVAPRPGDAPATRPARTAAGGRPRTATARLVADAWSAVLGTAVTDVHDDFFHLGGHSVQALRMLARLEAEHDSELSIQAFFADPTVAGLATELERKRPRRTAWR</sequence>
<dbReference type="Pfam" id="PF00550">
    <property type="entry name" value="PP-binding"/>
    <property type="match status" value="1"/>
</dbReference>
<dbReference type="Gene3D" id="3.40.50.1820">
    <property type="entry name" value="alpha/beta hydrolase"/>
    <property type="match status" value="1"/>
</dbReference>
<evidence type="ECO:0000313" key="6">
    <source>
        <dbReference type="EMBL" id="GAA0928097.1"/>
    </source>
</evidence>
<feature type="region of interest" description="Disordered" evidence="4">
    <location>
        <begin position="464"/>
        <end position="485"/>
    </location>
</feature>
<organism evidence="6 7">
    <name type="scientific">Streptomyces rhizosphaericus</name>
    <dbReference type="NCBI Taxonomy" id="114699"/>
    <lineage>
        <taxon>Bacteria</taxon>
        <taxon>Bacillati</taxon>
        <taxon>Actinomycetota</taxon>
        <taxon>Actinomycetes</taxon>
        <taxon>Kitasatosporales</taxon>
        <taxon>Streptomycetaceae</taxon>
        <taxon>Streptomyces</taxon>
        <taxon>Streptomyces violaceusniger group</taxon>
    </lineage>
</organism>
<dbReference type="Gene3D" id="3.30.559.10">
    <property type="entry name" value="Chloramphenicol acetyltransferase-like domain"/>
    <property type="match status" value="1"/>
</dbReference>
<dbReference type="SMART" id="SM00823">
    <property type="entry name" value="PKS_PP"/>
    <property type="match status" value="1"/>
</dbReference>
<dbReference type="InterPro" id="IPR009081">
    <property type="entry name" value="PP-bd_ACP"/>
</dbReference>
<feature type="compositionally biased region" description="Low complexity" evidence="4">
    <location>
        <begin position="466"/>
        <end position="485"/>
    </location>
</feature>
<evidence type="ECO:0000259" key="5">
    <source>
        <dbReference type="PROSITE" id="PS50075"/>
    </source>
</evidence>
<dbReference type="Gene3D" id="3.30.559.30">
    <property type="entry name" value="Nonribosomal peptide synthetase, condensation domain"/>
    <property type="match status" value="1"/>
</dbReference>
<comment type="caution">
    <text evidence="6">The sequence shown here is derived from an EMBL/GenBank/DDBJ whole genome shotgun (WGS) entry which is preliminary data.</text>
</comment>
<accession>A0ABN1PI37</accession>
<dbReference type="PANTHER" id="PTHR45527">
    <property type="entry name" value="NONRIBOSOMAL PEPTIDE SYNTHETASE"/>
    <property type="match status" value="1"/>
</dbReference>
<dbReference type="Proteomes" id="UP001500418">
    <property type="component" value="Unassembled WGS sequence"/>
</dbReference>
<feature type="domain" description="Carrier" evidence="5">
    <location>
        <begin position="483"/>
        <end position="558"/>
    </location>
</feature>
<reference evidence="6 7" key="1">
    <citation type="journal article" date="2019" name="Int. J. Syst. Evol. Microbiol.">
        <title>The Global Catalogue of Microorganisms (GCM) 10K type strain sequencing project: providing services to taxonomists for standard genome sequencing and annotation.</title>
        <authorList>
            <consortium name="The Broad Institute Genomics Platform"/>
            <consortium name="The Broad Institute Genome Sequencing Center for Infectious Disease"/>
            <person name="Wu L."/>
            <person name="Ma J."/>
        </authorList>
    </citation>
    <scope>NUCLEOTIDE SEQUENCE [LARGE SCALE GENOMIC DNA]</scope>
    <source>
        <strain evidence="6 7">JCM 11444</strain>
    </source>
</reference>